<proteinExistence type="predicted"/>
<sequence>MAKKEEILQLLDSWEVLPVTIEEFCKHPESFDILMDIALNSTDPKSWRAAWAADKVHGQMPGLIVPYIELIINSLEALVSHSKKRHFLKLLSMNKIPEHYYGFLVDYCINVLTSSKEPPAVRVHAMQVLYNISEKESGMQAEIIHIIEHEMEYHATAAIISRGSRLLKKLRAAQQ</sequence>
<reference evidence="1" key="1">
    <citation type="submission" date="2018-06" db="EMBL/GenBank/DDBJ databases">
        <authorList>
            <person name="Zhirakovskaya E."/>
        </authorList>
    </citation>
    <scope>NUCLEOTIDE SEQUENCE</scope>
</reference>
<dbReference type="EMBL" id="UOEP01000178">
    <property type="protein sequence ID" value="VAW22743.1"/>
    <property type="molecule type" value="Genomic_DNA"/>
</dbReference>
<name>A0A3B0U316_9ZZZZ</name>
<organism evidence="1">
    <name type="scientific">hydrothermal vent metagenome</name>
    <dbReference type="NCBI Taxonomy" id="652676"/>
    <lineage>
        <taxon>unclassified sequences</taxon>
        <taxon>metagenomes</taxon>
        <taxon>ecological metagenomes</taxon>
    </lineage>
</organism>
<protein>
    <submittedName>
        <fullName evidence="1">Uncharacterized protein</fullName>
    </submittedName>
</protein>
<evidence type="ECO:0000313" key="1">
    <source>
        <dbReference type="EMBL" id="VAW22743.1"/>
    </source>
</evidence>
<accession>A0A3B0U316</accession>
<gene>
    <name evidence="1" type="ORF">MNBD_BACTEROID01-110</name>
</gene>
<dbReference type="AlphaFoldDB" id="A0A3B0U316"/>